<evidence type="ECO:0000256" key="1">
    <source>
        <dbReference type="SAM" id="SignalP"/>
    </source>
</evidence>
<dbReference type="EMBL" id="JAUSVK010000001">
    <property type="protein sequence ID" value="MDQ0392713.1"/>
    <property type="molecule type" value="Genomic_DNA"/>
</dbReference>
<evidence type="ECO:0000313" key="3">
    <source>
        <dbReference type="Proteomes" id="UP001237448"/>
    </source>
</evidence>
<keyword evidence="1" id="KW-0732">Signal</keyword>
<keyword evidence="3" id="KW-1185">Reference proteome</keyword>
<organism evidence="2 3">
    <name type="scientific">Labrys monachus</name>
    <dbReference type="NCBI Taxonomy" id="217067"/>
    <lineage>
        <taxon>Bacteria</taxon>
        <taxon>Pseudomonadati</taxon>
        <taxon>Pseudomonadota</taxon>
        <taxon>Alphaproteobacteria</taxon>
        <taxon>Hyphomicrobiales</taxon>
        <taxon>Xanthobacteraceae</taxon>
        <taxon>Labrys</taxon>
    </lineage>
</organism>
<name>A0ABU0FDM4_9HYPH</name>
<sequence length="78" mass="8426">MKTLLLVGTLVSLALPLSSSLAWADAADRDFPDNPILAEQYYYSHKAALAAAAAARTPARSTGLVHKPYRHSCSCRPR</sequence>
<feature type="chain" id="PRO_5046628096" evidence="1">
    <location>
        <begin position="25"/>
        <end position="78"/>
    </location>
</feature>
<comment type="caution">
    <text evidence="2">The sequence shown here is derived from an EMBL/GenBank/DDBJ whole genome shotgun (WGS) entry which is preliminary data.</text>
</comment>
<protein>
    <submittedName>
        <fullName evidence="2">Uncharacterized protein</fullName>
    </submittedName>
</protein>
<evidence type="ECO:0000313" key="2">
    <source>
        <dbReference type="EMBL" id="MDQ0392713.1"/>
    </source>
</evidence>
<proteinExistence type="predicted"/>
<dbReference type="RefSeq" id="WP_307427005.1">
    <property type="nucleotide sequence ID" value="NZ_JAUSVK010000001.1"/>
</dbReference>
<feature type="signal peptide" evidence="1">
    <location>
        <begin position="1"/>
        <end position="24"/>
    </location>
</feature>
<gene>
    <name evidence="2" type="ORF">J3R73_002505</name>
</gene>
<reference evidence="2 3" key="1">
    <citation type="submission" date="2023-07" db="EMBL/GenBank/DDBJ databases">
        <title>Genomic Encyclopedia of Type Strains, Phase IV (KMG-IV): sequencing the most valuable type-strain genomes for metagenomic binning, comparative biology and taxonomic classification.</title>
        <authorList>
            <person name="Goeker M."/>
        </authorList>
    </citation>
    <scope>NUCLEOTIDE SEQUENCE [LARGE SCALE GENOMIC DNA]</scope>
    <source>
        <strain evidence="2 3">DSM 5896</strain>
    </source>
</reference>
<accession>A0ABU0FDM4</accession>
<dbReference type="Proteomes" id="UP001237448">
    <property type="component" value="Unassembled WGS sequence"/>
</dbReference>